<name>A0A564YH94_HYMDI</name>
<dbReference type="AlphaFoldDB" id="A0A564YH94"/>
<dbReference type="Proteomes" id="UP000321570">
    <property type="component" value="Unassembled WGS sequence"/>
</dbReference>
<sequence>MNLHDISPKAAKFATVGHYPTYETDRYPCVDIQPQMLVTLPPGSEKGFAISPSGQVVGSVIYTDDANRMSPLLTQK</sequence>
<organism evidence="1 2">
    <name type="scientific">Hymenolepis diminuta</name>
    <name type="common">Rat tapeworm</name>
    <dbReference type="NCBI Taxonomy" id="6216"/>
    <lineage>
        <taxon>Eukaryota</taxon>
        <taxon>Metazoa</taxon>
        <taxon>Spiralia</taxon>
        <taxon>Lophotrochozoa</taxon>
        <taxon>Platyhelminthes</taxon>
        <taxon>Cestoda</taxon>
        <taxon>Eucestoda</taxon>
        <taxon>Cyclophyllidea</taxon>
        <taxon>Hymenolepididae</taxon>
        <taxon>Hymenolepis</taxon>
    </lineage>
</organism>
<evidence type="ECO:0000313" key="1">
    <source>
        <dbReference type="EMBL" id="VUZ46662.1"/>
    </source>
</evidence>
<proteinExistence type="predicted"/>
<feature type="non-terminal residue" evidence="1">
    <location>
        <position position="76"/>
    </location>
</feature>
<gene>
    <name evidence="1" type="ORF">WMSIL1_LOCUS6607</name>
</gene>
<accession>A0A564YH94</accession>
<reference evidence="1 2" key="1">
    <citation type="submission" date="2019-07" db="EMBL/GenBank/DDBJ databases">
        <authorList>
            <person name="Jastrzebski P J."/>
            <person name="Paukszto L."/>
            <person name="Jastrzebski P J."/>
        </authorList>
    </citation>
    <scope>NUCLEOTIDE SEQUENCE [LARGE SCALE GENOMIC DNA]</scope>
    <source>
        <strain evidence="1 2">WMS-il1</strain>
    </source>
</reference>
<protein>
    <submittedName>
        <fullName evidence="1">Uncharacterized protein</fullName>
    </submittedName>
</protein>
<keyword evidence="2" id="KW-1185">Reference proteome</keyword>
<dbReference type="EMBL" id="CABIJS010000222">
    <property type="protein sequence ID" value="VUZ46662.1"/>
    <property type="molecule type" value="Genomic_DNA"/>
</dbReference>
<evidence type="ECO:0000313" key="2">
    <source>
        <dbReference type="Proteomes" id="UP000321570"/>
    </source>
</evidence>